<reference evidence="2 3" key="1">
    <citation type="submission" date="2017-11" db="EMBL/GenBank/DDBJ databases">
        <title>Genomic Encyclopedia of Archaeal and Bacterial Type Strains, Phase II (KMG-II): From Individual Species to Whole Genera.</title>
        <authorList>
            <person name="Goeker M."/>
        </authorList>
    </citation>
    <scope>NUCLEOTIDE SEQUENCE [LARGE SCALE GENOMIC DNA]</scope>
    <source>
        <strain evidence="2 3">DSM 27393</strain>
    </source>
</reference>
<evidence type="ECO:0000256" key="1">
    <source>
        <dbReference type="SAM" id="Phobius"/>
    </source>
</evidence>
<accession>A0A2M9CK89</accession>
<dbReference type="InterPro" id="IPR021315">
    <property type="entry name" value="Gap/Sap"/>
</dbReference>
<dbReference type="Proteomes" id="UP000228758">
    <property type="component" value="Unassembled WGS sequence"/>
</dbReference>
<feature type="transmembrane region" description="Helical" evidence="1">
    <location>
        <begin position="6"/>
        <end position="29"/>
    </location>
</feature>
<dbReference type="EMBL" id="PGFF01000001">
    <property type="protein sequence ID" value="PJJ72290.1"/>
    <property type="molecule type" value="Genomic_DNA"/>
</dbReference>
<proteinExistence type="predicted"/>
<comment type="caution">
    <text evidence="2">The sequence shown here is derived from an EMBL/GenBank/DDBJ whole genome shotgun (WGS) entry which is preliminary data.</text>
</comment>
<dbReference type="Pfam" id="PF11139">
    <property type="entry name" value="SfLAP"/>
    <property type="match status" value="1"/>
</dbReference>
<keyword evidence="1" id="KW-1133">Transmembrane helix</keyword>
<organism evidence="2 3">
    <name type="scientific">Diaminobutyricimonas aerilata</name>
    <dbReference type="NCBI Taxonomy" id="1162967"/>
    <lineage>
        <taxon>Bacteria</taxon>
        <taxon>Bacillati</taxon>
        <taxon>Actinomycetota</taxon>
        <taxon>Actinomycetes</taxon>
        <taxon>Micrococcales</taxon>
        <taxon>Microbacteriaceae</taxon>
        <taxon>Diaminobutyricimonas</taxon>
    </lineage>
</organism>
<dbReference type="RefSeq" id="WP_245866681.1">
    <property type="nucleotide sequence ID" value="NZ_PGFF01000001.1"/>
</dbReference>
<dbReference type="AlphaFoldDB" id="A0A2M9CK89"/>
<protein>
    <submittedName>
        <fullName evidence="2">Sap-like sulfolipid-1-addressing protein</fullName>
    </submittedName>
</protein>
<sequence>MTLELLATLGALALVDSLSIGTLLIPVFFLIAPRLRSGRMLVYLAAISGFYFVVGIALTLGATTVLTTFGDWLDTPTAYGIQFALGAALLITGIAMPTKKKDRPDDGSPRNGRLARWRDHAMTGRRPTAVISIAIAAGLMELATMVPYLAAVGQLSSAPLDTGSRLLLLAAYCVVMVLPALVLLVLRLVARRVVEPLLQRLAAWLERTGAETTAWILAIVGFLLLRDAAGHLEIFEWLGTLDTLDDR</sequence>
<feature type="transmembrane region" description="Helical" evidence="1">
    <location>
        <begin position="78"/>
        <end position="96"/>
    </location>
</feature>
<keyword evidence="3" id="KW-1185">Reference proteome</keyword>
<evidence type="ECO:0000313" key="2">
    <source>
        <dbReference type="EMBL" id="PJJ72290.1"/>
    </source>
</evidence>
<keyword evidence="1" id="KW-0472">Membrane</keyword>
<evidence type="ECO:0000313" key="3">
    <source>
        <dbReference type="Proteomes" id="UP000228758"/>
    </source>
</evidence>
<keyword evidence="1" id="KW-0812">Transmembrane</keyword>
<feature type="transmembrane region" description="Helical" evidence="1">
    <location>
        <begin position="128"/>
        <end position="149"/>
    </location>
</feature>
<feature type="transmembrane region" description="Helical" evidence="1">
    <location>
        <begin position="41"/>
        <end position="66"/>
    </location>
</feature>
<feature type="transmembrane region" description="Helical" evidence="1">
    <location>
        <begin position="169"/>
        <end position="190"/>
    </location>
</feature>
<gene>
    <name evidence="2" type="ORF">CLV46_1857</name>
</gene>
<name>A0A2M9CK89_9MICO</name>